<comment type="caution">
    <text evidence="2">The sequence shown here is derived from an EMBL/GenBank/DDBJ whole genome shotgun (WGS) entry which is preliminary data.</text>
</comment>
<feature type="transmembrane region" description="Helical" evidence="1">
    <location>
        <begin position="12"/>
        <end position="31"/>
    </location>
</feature>
<keyword evidence="1" id="KW-1133">Transmembrane helix</keyword>
<keyword evidence="3" id="KW-1185">Reference proteome</keyword>
<evidence type="ECO:0000313" key="2">
    <source>
        <dbReference type="EMBL" id="OPC77889.1"/>
    </source>
</evidence>
<keyword evidence="1" id="KW-0812">Transmembrane</keyword>
<dbReference type="InterPro" id="IPR026467">
    <property type="entry name" value="Ser/Gly_Cys_C_dom"/>
</dbReference>
<gene>
    <name evidence="2" type="ORF">B4N89_37175</name>
</gene>
<protein>
    <recommendedName>
        <fullName evidence="4">TIGR04222 domain-containing membrane protein</fullName>
    </recommendedName>
</protein>
<dbReference type="EMBL" id="MWQN01000003">
    <property type="protein sequence ID" value="OPC77889.1"/>
    <property type="molecule type" value="Genomic_DNA"/>
</dbReference>
<reference evidence="2 3" key="1">
    <citation type="submission" date="2017-03" db="EMBL/GenBank/DDBJ databases">
        <title>Draft genome sequence of Streptomyces scabrisporus NF3, endophyte isolated from Amphipterygium adstringens.</title>
        <authorList>
            <person name="Vazquez M."/>
            <person name="Ceapa C.D."/>
            <person name="Rodriguez Luna D."/>
            <person name="Sanchez Esquivel S."/>
        </authorList>
    </citation>
    <scope>NUCLEOTIDE SEQUENCE [LARGE SCALE GENOMIC DNA]</scope>
    <source>
        <strain evidence="2 3">NF3</strain>
    </source>
</reference>
<proteinExistence type="predicted"/>
<evidence type="ECO:0008006" key="4">
    <source>
        <dbReference type="Google" id="ProtNLM"/>
    </source>
</evidence>
<keyword evidence="1" id="KW-0472">Membrane</keyword>
<evidence type="ECO:0000313" key="3">
    <source>
        <dbReference type="Proteomes" id="UP000190037"/>
    </source>
</evidence>
<dbReference type="RefSeq" id="WP_078980981.1">
    <property type="nucleotide sequence ID" value="NZ_MWQN01000003.1"/>
</dbReference>
<dbReference type="Proteomes" id="UP000190037">
    <property type="component" value="Unassembled WGS sequence"/>
</dbReference>
<dbReference type="OrthoDB" id="9824766at2"/>
<sequence>MSFATLSRWDLQYPVLHLAVTGFVWVLALVWRRLARGRADRDTDPHSIGDHDMAFLAGGAARVADTALAALLERGRIKVGSDGHVTVLHRPDVDGNDVHDNDPVVHCVLDALRRGNTRSSAVEALRRPDAPLVAMEGSLVERGLVVPPGRRRRARIPAHVMLAVAIGGIVSVWLPSMFGDDLEGASAFLLGLSALGACAIAVTLGDTPVRASATGRRVVKAMRAEVEALRATRPVGGGTASQAASAMAVACLGLAALEPSEARTALLKSARGAGGHDAEFAYDVWNSGGGCATDGCGDCDGCGGCGCGCD</sequence>
<dbReference type="STRING" id="159449.B4N89_37175"/>
<organism evidence="2 3">
    <name type="scientific">Embleya scabrispora</name>
    <dbReference type="NCBI Taxonomy" id="159449"/>
    <lineage>
        <taxon>Bacteria</taxon>
        <taxon>Bacillati</taxon>
        <taxon>Actinomycetota</taxon>
        <taxon>Actinomycetes</taxon>
        <taxon>Kitasatosporales</taxon>
        <taxon>Streptomycetaceae</taxon>
        <taxon>Embleya</taxon>
    </lineage>
</organism>
<name>A0A1T3NLX2_9ACTN</name>
<feature type="transmembrane region" description="Helical" evidence="1">
    <location>
        <begin position="184"/>
        <end position="204"/>
    </location>
</feature>
<dbReference type="NCBIfam" id="TIGR04222">
    <property type="entry name" value="near_uncomplex"/>
    <property type="match status" value="1"/>
</dbReference>
<dbReference type="AlphaFoldDB" id="A0A1T3NLX2"/>
<accession>A0A1T3NLX2</accession>
<evidence type="ECO:0000256" key="1">
    <source>
        <dbReference type="SAM" id="Phobius"/>
    </source>
</evidence>
<feature type="transmembrane region" description="Helical" evidence="1">
    <location>
        <begin position="160"/>
        <end position="178"/>
    </location>
</feature>